<gene>
    <name evidence="1" type="ORF">V6N11_079431</name>
</gene>
<dbReference type="EMBL" id="JBBPBN010000020">
    <property type="protein sequence ID" value="KAK9016939.1"/>
    <property type="molecule type" value="Genomic_DNA"/>
</dbReference>
<accession>A0ABR2RW20</accession>
<dbReference type="PANTHER" id="PTHR33710:SF71">
    <property type="entry name" value="ENDONUCLEASE_EXONUCLEASE_PHOSPHATASE DOMAIN-CONTAINING PROTEIN"/>
    <property type="match status" value="1"/>
</dbReference>
<comment type="caution">
    <text evidence="1">The sequence shown here is derived from an EMBL/GenBank/DDBJ whole genome shotgun (WGS) entry which is preliminary data.</text>
</comment>
<protein>
    <submittedName>
        <fullName evidence="1">Uncharacterized protein</fullName>
    </submittedName>
</protein>
<evidence type="ECO:0000313" key="2">
    <source>
        <dbReference type="Proteomes" id="UP001396334"/>
    </source>
</evidence>
<dbReference type="InterPro" id="IPR036691">
    <property type="entry name" value="Endo/exonu/phosph_ase_sf"/>
</dbReference>
<name>A0ABR2RW20_9ROSI</name>
<keyword evidence="2" id="KW-1185">Reference proteome</keyword>
<dbReference type="PANTHER" id="PTHR33710">
    <property type="entry name" value="BNAC02G09200D PROTEIN"/>
    <property type="match status" value="1"/>
</dbReference>
<evidence type="ECO:0000313" key="1">
    <source>
        <dbReference type="EMBL" id="KAK9016939.1"/>
    </source>
</evidence>
<sequence>MNLNCEGMIVLFGLEAGIYCCCVLVPRKTCFILGFSLWEELGPCPMVDRKGEAKTNDSEPWCILGDSNIVCSQDEKTSGNAYDAHQAAPFQNMMDKCGLLEMPITGGAFTWSNMRTNDNTILKKIDRILFHVKWSLLFNKAPSFVEPAIGSDHNPIVLQLEGRPRKYKRDFKFELKWLLEEECNRVVTETWDKMGHRSIEVKLHGKLRNSRLKLLSLSKNKFGMDRKTTEGILKKIAHLQSAPLTMGIATVFQDSSGSIIDGAIEGFLRLRSPLQRH</sequence>
<dbReference type="Gene3D" id="3.60.10.10">
    <property type="entry name" value="Endonuclease/exonuclease/phosphatase"/>
    <property type="match status" value="1"/>
</dbReference>
<proteinExistence type="predicted"/>
<organism evidence="1 2">
    <name type="scientific">Hibiscus sabdariffa</name>
    <name type="common">roselle</name>
    <dbReference type="NCBI Taxonomy" id="183260"/>
    <lineage>
        <taxon>Eukaryota</taxon>
        <taxon>Viridiplantae</taxon>
        <taxon>Streptophyta</taxon>
        <taxon>Embryophyta</taxon>
        <taxon>Tracheophyta</taxon>
        <taxon>Spermatophyta</taxon>
        <taxon>Magnoliopsida</taxon>
        <taxon>eudicotyledons</taxon>
        <taxon>Gunneridae</taxon>
        <taxon>Pentapetalae</taxon>
        <taxon>rosids</taxon>
        <taxon>malvids</taxon>
        <taxon>Malvales</taxon>
        <taxon>Malvaceae</taxon>
        <taxon>Malvoideae</taxon>
        <taxon>Hibiscus</taxon>
    </lineage>
</organism>
<dbReference type="Proteomes" id="UP001396334">
    <property type="component" value="Unassembled WGS sequence"/>
</dbReference>
<reference evidence="1 2" key="1">
    <citation type="journal article" date="2024" name="G3 (Bethesda)">
        <title>Genome assembly of Hibiscus sabdariffa L. provides insights into metabolisms of medicinal natural products.</title>
        <authorList>
            <person name="Kim T."/>
        </authorList>
    </citation>
    <scope>NUCLEOTIDE SEQUENCE [LARGE SCALE GENOMIC DNA]</scope>
    <source>
        <strain evidence="1">TK-2024</strain>
        <tissue evidence="1">Old leaves</tissue>
    </source>
</reference>
<dbReference type="SUPFAM" id="SSF56219">
    <property type="entry name" value="DNase I-like"/>
    <property type="match status" value="1"/>
</dbReference>